<protein>
    <recommendedName>
        <fullName evidence="4">Lipoprotein</fullName>
    </recommendedName>
</protein>
<organism evidence="2 3">
    <name type="scientific">Helicobacter trogontum</name>
    <dbReference type="NCBI Taxonomy" id="50960"/>
    <lineage>
        <taxon>Bacteria</taxon>
        <taxon>Pseudomonadati</taxon>
        <taxon>Campylobacterota</taxon>
        <taxon>Epsilonproteobacteria</taxon>
        <taxon>Campylobacterales</taxon>
        <taxon>Helicobacteraceae</taxon>
        <taxon>Helicobacter</taxon>
    </lineage>
</organism>
<comment type="caution">
    <text evidence="2">The sequence shown here is derived from an EMBL/GenBank/DDBJ whole genome shotgun (WGS) entry which is preliminary data.</text>
</comment>
<gene>
    <name evidence="2" type="ORF">LS81_011065</name>
</gene>
<evidence type="ECO:0000256" key="1">
    <source>
        <dbReference type="SAM" id="Phobius"/>
    </source>
</evidence>
<keyword evidence="1" id="KW-0812">Transmembrane</keyword>
<dbReference type="EMBL" id="JRPL02000104">
    <property type="protein sequence ID" value="TLD78742.1"/>
    <property type="molecule type" value="Genomic_DNA"/>
</dbReference>
<keyword evidence="1" id="KW-1133">Transmembrane helix</keyword>
<proteinExistence type="predicted"/>
<evidence type="ECO:0000313" key="3">
    <source>
        <dbReference type="Proteomes" id="UP000029878"/>
    </source>
</evidence>
<feature type="transmembrane region" description="Helical" evidence="1">
    <location>
        <begin position="13"/>
        <end position="35"/>
    </location>
</feature>
<sequence>MNIIKKYLTLKKIIIFLGVVFVGLFFVGGCSFKYMDWQYYKFRSLAEKESDFYVADPKFFDEIQQENFKRSRKLSNGYGVESEETADFTMINNRIYEYRFTKMYFIDS</sequence>
<evidence type="ECO:0000313" key="2">
    <source>
        <dbReference type="EMBL" id="TLD78742.1"/>
    </source>
</evidence>
<evidence type="ECO:0008006" key="4">
    <source>
        <dbReference type="Google" id="ProtNLM"/>
    </source>
</evidence>
<dbReference type="PROSITE" id="PS51257">
    <property type="entry name" value="PROKAR_LIPOPROTEIN"/>
    <property type="match status" value="1"/>
</dbReference>
<name>A0A4V6HY08_9HELI</name>
<dbReference type="RefSeq" id="WP_052096498.1">
    <property type="nucleotide sequence ID" value="NZ_FZNG01000064.1"/>
</dbReference>
<reference evidence="2 3" key="1">
    <citation type="journal article" date="2014" name="Genome Announc.">
        <title>Draft genome sequences of eight enterohepatic helicobacter species isolated from both laboratory and wild rodents.</title>
        <authorList>
            <person name="Sheh A."/>
            <person name="Shen Z."/>
            <person name="Fox J.G."/>
        </authorList>
    </citation>
    <scope>NUCLEOTIDE SEQUENCE [LARGE SCALE GENOMIC DNA]</scope>
    <source>
        <strain evidence="2 3">ATCC 700114</strain>
    </source>
</reference>
<dbReference type="Proteomes" id="UP000029878">
    <property type="component" value="Unassembled WGS sequence"/>
</dbReference>
<keyword evidence="1" id="KW-0472">Membrane</keyword>
<accession>A0A4V6HY08</accession>
<dbReference type="AlphaFoldDB" id="A0A4V6HY08"/>